<protein>
    <submittedName>
        <fullName evidence="1">Uncharacterized protein</fullName>
    </submittedName>
</protein>
<dbReference type="AlphaFoldDB" id="A0A7S2QK24"/>
<organism evidence="1">
    <name type="scientific">Zooxanthella nutricula</name>
    <dbReference type="NCBI Taxonomy" id="1333877"/>
    <lineage>
        <taxon>Eukaryota</taxon>
        <taxon>Sar</taxon>
        <taxon>Alveolata</taxon>
        <taxon>Dinophyceae</taxon>
        <taxon>Peridiniales</taxon>
        <taxon>Peridiniales incertae sedis</taxon>
        <taxon>Zooxanthella</taxon>
    </lineage>
</organism>
<name>A0A7S2QK24_9DINO</name>
<gene>
    <name evidence="1" type="ORF">BRAN1462_LOCUS62287</name>
</gene>
<dbReference type="EMBL" id="HBGW01098232">
    <property type="protein sequence ID" value="CAD9644465.1"/>
    <property type="molecule type" value="Transcribed_RNA"/>
</dbReference>
<sequence>MAIRHRQLRSSRGLRGLALAAAGVVAVGWAAAARARVGRSAAAFAGSGGTAPLWAAAARPAAERVAAPRRAEVTEAEVVGGTAGDSALMKLEADLEIQIQKAKDEDNPSKIRDLARLLVLAKTAEGIAVKEGAKDASSAVKTAIADYLTEFTGKEDYTMSDVTKQIRKKCSNAVAALDDIYFEDIANEMALAGEAAAASFTGKEEYEFGDISKEVDARAKAAVSKFTGKADYKFGDISKEVMKRGGDAVKDFTGKDEYKFGDITKTVLKNIFGGEDKK</sequence>
<proteinExistence type="predicted"/>
<reference evidence="1" key="1">
    <citation type="submission" date="2021-01" db="EMBL/GenBank/DDBJ databases">
        <authorList>
            <person name="Corre E."/>
            <person name="Pelletier E."/>
            <person name="Niang G."/>
            <person name="Scheremetjew M."/>
            <person name="Finn R."/>
            <person name="Kale V."/>
            <person name="Holt S."/>
            <person name="Cochrane G."/>
            <person name="Meng A."/>
            <person name="Brown T."/>
            <person name="Cohen L."/>
        </authorList>
    </citation>
    <scope>NUCLEOTIDE SEQUENCE</scope>
    <source>
        <strain evidence="1">RCC3387</strain>
    </source>
</reference>
<evidence type="ECO:0000313" key="1">
    <source>
        <dbReference type="EMBL" id="CAD9644465.1"/>
    </source>
</evidence>
<accession>A0A7S2QK24</accession>